<keyword evidence="3" id="KW-1185">Reference proteome</keyword>
<gene>
    <name evidence="1" type="ORF">SS50377_16444</name>
    <name evidence="2" type="ORF">SS50377_20533</name>
</gene>
<name>V6LHP3_9EUKA</name>
<dbReference type="SUPFAM" id="SSF46689">
    <property type="entry name" value="Homeodomain-like"/>
    <property type="match status" value="1"/>
</dbReference>
<reference evidence="2" key="2">
    <citation type="submission" date="2020-12" db="EMBL/GenBank/DDBJ databases">
        <title>New Spironucleus salmonicida genome in near-complete chromosomes.</title>
        <authorList>
            <person name="Xu F."/>
            <person name="Kurt Z."/>
            <person name="Jimenez-Gonzalez A."/>
            <person name="Astvaldsson A."/>
            <person name="Andersson J.O."/>
            <person name="Svard S.G."/>
        </authorList>
    </citation>
    <scope>NUCLEOTIDE SEQUENCE</scope>
    <source>
        <strain evidence="2">ATCC 50377</strain>
    </source>
</reference>
<organism evidence="1">
    <name type="scientific">Spironucleus salmonicida</name>
    <dbReference type="NCBI Taxonomy" id="348837"/>
    <lineage>
        <taxon>Eukaryota</taxon>
        <taxon>Metamonada</taxon>
        <taxon>Diplomonadida</taxon>
        <taxon>Hexamitidae</taxon>
        <taxon>Hexamitinae</taxon>
        <taxon>Spironucleus</taxon>
    </lineage>
</organism>
<evidence type="ECO:0000313" key="2">
    <source>
        <dbReference type="EMBL" id="KAH0577182.1"/>
    </source>
</evidence>
<dbReference type="VEuPathDB" id="GiardiaDB:SS50377_20533"/>
<dbReference type="EMBL" id="AUWU02000001">
    <property type="protein sequence ID" value="KAH0577182.1"/>
    <property type="molecule type" value="Genomic_DNA"/>
</dbReference>
<sequence length="150" mass="17469">MEEPQIFLDFIVYTEPGFQNTVKRVVKQDLSCHKRFWTENEHTIINNGLLRYGYRPSVISRSLRYRSTAQVISHLQKVCHRFDKILEKDGVEFDDTKRVMNIDPRKMFTILQKQGLGTGIVSHYIARVFDLTIEKICGIIAEKDSSLSDC</sequence>
<dbReference type="GO" id="GO:0003677">
    <property type="term" value="F:DNA binding"/>
    <property type="evidence" value="ECO:0007669"/>
    <property type="project" value="UniProtKB-KW"/>
</dbReference>
<dbReference type="AlphaFoldDB" id="V6LHP3"/>
<dbReference type="Proteomes" id="UP000018208">
    <property type="component" value="Unassembled WGS sequence"/>
</dbReference>
<dbReference type="InterPro" id="IPR009057">
    <property type="entry name" value="Homeodomain-like_sf"/>
</dbReference>
<protein>
    <submittedName>
        <fullName evidence="1">Myb-like DNA-binding domain-containing protein</fullName>
    </submittedName>
</protein>
<keyword evidence="1" id="KW-0238">DNA-binding</keyword>
<reference evidence="1 2" key="1">
    <citation type="journal article" date="2014" name="PLoS Genet.">
        <title>The Genome of Spironucleus salmonicida Highlights a Fish Pathogen Adapted to Fluctuating Environments.</title>
        <authorList>
            <person name="Xu F."/>
            <person name="Jerlstrom-Hultqvist J."/>
            <person name="Einarsson E."/>
            <person name="Astvaldsson A."/>
            <person name="Svard S.G."/>
            <person name="Andersson J.O."/>
        </authorList>
    </citation>
    <scope>NUCLEOTIDE SEQUENCE</scope>
    <source>
        <strain evidence="2">ATCC 50377</strain>
    </source>
</reference>
<accession>V6LHP3</accession>
<proteinExistence type="predicted"/>
<evidence type="ECO:0000313" key="1">
    <source>
        <dbReference type="EMBL" id="EST43823.1"/>
    </source>
</evidence>
<dbReference type="EMBL" id="KI546133">
    <property type="protein sequence ID" value="EST43823.1"/>
    <property type="molecule type" value="Genomic_DNA"/>
</dbReference>
<evidence type="ECO:0000313" key="3">
    <source>
        <dbReference type="Proteomes" id="UP000018208"/>
    </source>
</evidence>